<feature type="compositionally biased region" description="Polar residues" evidence="1">
    <location>
        <begin position="799"/>
        <end position="816"/>
    </location>
</feature>
<evidence type="ECO:0000313" key="4">
    <source>
        <dbReference type="Proteomes" id="UP000009168"/>
    </source>
</evidence>
<name>Q237A5_TETTS</name>
<dbReference type="GO" id="GO:0005829">
    <property type="term" value="C:cytosol"/>
    <property type="evidence" value="ECO:0007669"/>
    <property type="project" value="GOC"/>
</dbReference>
<sequence length="1431" mass="165577">MNLSQQQSHKVSKAQPFADNSSKNLYYQNQNPSKSYANLRLNHTNTQQTSHTVGNNSFIVSSKKQEVRERKISESINGNEIKNLQAMYSSVSNQEQMSKSQTIHNRTHFWDYLLLNPSDETQRGAVHDQMILNSTLDLPNQLVIRQDTKRTRCGTFDSEMHIKLEHFLTFYCKQQDIKYKQGLNELAAPFLYLTTSSYNVTLSQSYNYFINFLDKFVPNFFQDSEFNSLQCFFFAFTLLMKYHDPNLNNFLQKNDISPEIYAYPWFITLFSSKVELDIAFNLWDLFLIENDQLLILYISLALMIRSKKLIMSVDPSVIPQTLSSLKIENLSDLKEIYAIALEIRKQTPISFSSRINQLNVLQKNYHKHQSTMLEMKQAAGQIQKYVAMPISPIELLHHLYPSVIQCPNPDCEKNSFLDKIVNGNLTDQNPYQSSFQNQQHQSMFKTFHGDWHQDGKNITEDNGRIFQNNKQKECKYCSIKSLIPIELNSYVNKNNFLKEIIEISRQNSIKVYKDKQLDFKTFDLRVQSKNQGYLNKTTLVSMNKFDQETLDSLISDYIEYKNISHFSFIVSEYSTFESDFHVNQSLLYVDPKQQEVYTIQKFSSDFIEYGFPYISIVEGGFKTCHDIILYQGLKLNDHNAEQCKYCIRSNQLAQPRKQPNSILDFFTNVFSSKDASQANLPVQAGGINNPHSMNSSNVQSNVNNLFINQKRNNSIEKYTIPTASFAISYSNNNQVTSNNAISAKSSIMSANSKRESTQPTSDYKVASSNQNNPNLSNQLSASSSFTQPIIKVGSQVNNKDSFQNRTSSLHNNSQQIEKSKIQAPRSSHKIKTKQDEDDQSEFEEFQKEQFSSASRNKLDKSSRINQVQASLSPPIKPKLMSKVEQYQYQLRTPTTKFLNNFQSQDSSNKQSGSENKFKMSRDQKIKTNDINERSLTIPNEDSFCDENIDEINLNQIYNAQTVPVNSNKNILSEQPQAAPLKTNNMNNNQNILGNNNNNPNPQVLMESSRVLQKNIFSSNTIEKGREASNSKDNFSKQQSNSQQYSSQYQQSQSNQSHQNSSLSHFQNSMAESSIQDKKERKLYSQNSHISQSFSNQMIGNNIVNNQNKSQLQNEPIINVTGISLNSNAHSNNIGSPQSIISLKEEFLKSQTVNSSDLLKKSQQPLNSNALKKIQNMGQVFQKQTKQNYFDMAKKQISQKNFQLRGLFQTYKVSKEAWNDFIQILQNKPFSFYECQNLKDKNSEEVRLFQNTPNSYKSSPRILILSQEFVLSISSNQQIIHQLQQIKNGVKVNNIIEKEVASSKEDKNNFVQIKSFFFMRNLLRITSKKFNNNIISFYFKIPQIFKNQKFENTQYFQFIEKFDLSHLKEIIITKKYNEILHEIYQIIDESEKFEIKSLCNMENELQALDCIKKAKEYYTIQTSTNMYNNYMH</sequence>
<proteinExistence type="predicted"/>
<feature type="compositionally biased region" description="Low complexity" evidence="1">
    <location>
        <begin position="1030"/>
        <end position="1068"/>
    </location>
</feature>
<gene>
    <name evidence="3" type="ORF">TTHERM_00083440</name>
</gene>
<feature type="compositionally biased region" description="Polar residues" evidence="1">
    <location>
        <begin position="899"/>
        <end position="914"/>
    </location>
</feature>
<dbReference type="SMART" id="SM00164">
    <property type="entry name" value="TBC"/>
    <property type="match status" value="1"/>
</dbReference>
<feature type="compositionally biased region" description="Polar residues" evidence="1">
    <location>
        <begin position="18"/>
        <end position="30"/>
    </location>
</feature>
<dbReference type="InParanoid" id="Q237A5"/>
<feature type="region of interest" description="Disordered" evidence="1">
    <location>
        <begin position="799"/>
        <end position="868"/>
    </location>
</feature>
<dbReference type="Gene3D" id="1.10.472.80">
    <property type="entry name" value="Ypt/Rab-GAP domain of gyp1p, domain 3"/>
    <property type="match status" value="1"/>
</dbReference>
<dbReference type="SUPFAM" id="SSF47923">
    <property type="entry name" value="Ypt/Rab-GAP domain of gyp1p"/>
    <property type="match status" value="2"/>
</dbReference>
<evidence type="ECO:0000259" key="2">
    <source>
        <dbReference type="PROSITE" id="PS50086"/>
    </source>
</evidence>
<evidence type="ECO:0000313" key="3">
    <source>
        <dbReference type="EMBL" id="EAR92345.2"/>
    </source>
</evidence>
<dbReference type="OrthoDB" id="290141at2759"/>
<feature type="compositionally biased region" description="Basic and acidic residues" evidence="1">
    <location>
        <begin position="915"/>
        <end position="926"/>
    </location>
</feature>
<dbReference type="Pfam" id="PF00566">
    <property type="entry name" value="RabGAP-TBC"/>
    <property type="match status" value="1"/>
</dbReference>
<feature type="region of interest" description="Disordered" evidence="1">
    <location>
        <begin position="1019"/>
        <end position="1086"/>
    </location>
</feature>
<feature type="region of interest" description="Disordered" evidence="1">
    <location>
        <begin position="979"/>
        <end position="1003"/>
    </location>
</feature>
<dbReference type="RefSeq" id="XP_001012590.2">
    <property type="nucleotide sequence ID" value="XM_001012590.2"/>
</dbReference>
<keyword evidence="4" id="KW-1185">Reference proteome</keyword>
<dbReference type="GO" id="GO:0005802">
    <property type="term" value="C:trans-Golgi network"/>
    <property type="evidence" value="ECO:0007669"/>
    <property type="project" value="TreeGrafter"/>
</dbReference>
<dbReference type="HOGENOM" id="CLU_254076_0_0_1"/>
<protein>
    <submittedName>
        <fullName evidence="3">Rab-GTPase-TBC domain protein</fullName>
    </submittedName>
</protein>
<feature type="compositionally biased region" description="Low complexity" evidence="1">
    <location>
        <begin position="983"/>
        <end position="1000"/>
    </location>
</feature>
<dbReference type="GO" id="GO:0099041">
    <property type="term" value="P:vesicle tethering to Golgi"/>
    <property type="evidence" value="ECO:0007669"/>
    <property type="project" value="TreeGrafter"/>
</dbReference>
<dbReference type="Proteomes" id="UP000009168">
    <property type="component" value="Unassembled WGS sequence"/>
</dbReference>
<accession>Q237A5</accession>
<dbReference type="KEGG" id="tet:TTHERM_00083440"/>
<feature type="compositionally biased region" description="Low complexity" evidence="1">
    <location>
        <begin position="766"/>
        <end position="782"/>
    </location>
</feature>
<dbReference type="eggNOG" id="KOG3636">
    <property type="taxonomic scope" value="Eukaryota"/>
</dbReference>
<organism evidence="3 4">
    <name type="scientific">Tetrahymena thermophila (strain SB210)</name>
    <dbReference type="NCBI Taxonomy" id="312017"/>
    <lineage>
        <taxon>Eukaryota</taxon>
        <taxon>Sar</taxon>
        <taxon>Alveolata</taxon>
        <taxon>Ciliophora</taxon>
        <taxon>Intramacronucleata</taxon>
        <taxon>Oligohymenophorea</taxon>
        <taxon>Hymenostomatida</taxon>
        <taxon>Tetrahymenina</taxon>
        <taxon>Tetrahymenidae</taxon>
        <taxon>Tetrahymena</taxon>
    </lineage>
</organism>
<dbReference type="EMBL" id="GG662749">
    <property type="protein sequence ID" value="EAR92345.2"/>
    <property type="molecule type" value="Genomic_DNA"/>
</dbReference>
<reference evidence="4" key="1">
    <citation type="journal article" date="2006" name="PLoS Biol.">
        <title>Macronuclear genome sequence of the ciliate Tetrahymena thermophila, a model eukaryote.</title>
        <authorList>
            <person name="Eisen J.A."/>
            <person name="Coyne R.S."/>
            <person name="Wu M."/>
            <person name="Wu D."/>
            <person name="Thiagarajan M."/>
            <person name="Wortman J.R."/>
            <person name="Badger J.H."/>
            <person name="Ren Q."/>
            <person name="Amedeo P."/>
            <person name="Jones K.M."/>
            <person name="Tallon L.J."/>
            <person name="Delcher A.L."/>
            <person name="Salzberg S.L."/>
            <person name="Silva J.C."/>
            <person name="Haas B.J."/>
            <person name="Majoros W.H."/>
            <person name="Farzad M."/>
            <person name="Carlton J.M."/>
            <person name="Smith R.K. Jr."/>
            <person name="Garg J."/>
            <person name="Pearlman R.E."/>
            <person name="Karrer K.M."/>
            <person name="Sun L."/>
            <person name="Manning G."/>
            <person name="Elde N.C."/>
            <person name="Turkewitz A.P."/>
            <person name="Asai D.J."/>
            <person name="Wilkes D.E."/>
            <person name="Wang Y."/>
            <person name="Cai H."/>
            <person name="Collins K."/>
            <person name="Stewart B.A."/>
            <person name="Lee S.R."/>
            <person name="Wilamowska K."/>
            <person name="Weinberg Z."/>
            <person name="Ruzzo W.L."/>
            <person name="Wloga D."/>
            <person name="Gaertig J."/>
            <person name="Frankel J."/>
            <person name="Tsao C.-C."/>
            <person name="Gorovsky M.A."/>
            <person name="Keeling P.J."/>
            <person name="Waller R.F."/>
            <person name="Patron N.J."/>
            <person name="Cherry J.M."/>
            <person name="Stover N.A."/>
            <person name="Krieger C.J."/>
            <person name="del Toro C."/>
            <person name="Ryder H.F."/>
            <person name="Williamson S.C."/>
            <person name="Barbeau R.A."/>
            <person name="Hamilton E.P."/>
            <person name="Orias E."/>
        </authorList>
    </citation>
    <scope>NUCLEOTIDE SEQUENCE [LARGE SCALE GENOMIC DNA]</scope>
    <source>
        <strain evidence="4">SB210</strain>
    </source>
</reference>
<feature type="domain" description="Rab-GAP TBC" evidence="2">
    <location>
        <begin position="100"/>
        <end position="290"/>
    </location>
</feature>
<dbReference type="PANTHER" id="PTHR13297">
    <property type="entry name" value="TBC1 DOMAIN FAMILY MEMBER 23-RELATED"/>
    <property type="match status" value="1"/>
</dbReference>
<dbReference type="InterPro" id="IPR039755">
    <property type="entry name" value="TBC1D23"/>
</dbReference>
<dbReference type="GO" id="GO:0042147">
    <property type="term" value="P:retrograde transport, endosome to Golgi"/>
    <property type="evidence" value="ECO:0007669"/>
    <property type="project" value="InterPro"/>
</dbReference>
<dbReference type="GeneID" id="7839340"/>
<feature type="region of interest" description="Disordered" evidence="1">
    <location>
        <begin position="899"/>
        <end position="926"/>
    </location>
</feature>
<evidence type="ECO:0000256" key="1">
    <source>
        <dbReference type="SAM" id="MobiDB-lite"/>
    </source>
</evidence>
<dbReference type="InterPro" id="IPR035969">
    <property type="entry name" value="Rab-GAP_TBC_sf"/>
</dbReference>
<dbReference type="InterPro" id="IPR000195">
    <property type="entry name" value="Rab-GAP-TBC_dom"/>
</dbReference>
<feature type="compositionally biased region" description="Polar residues" evidence="1">
    <location>
        <begin position="749"/>
        <end position="761"/>
    </location>
</feature>
<dbReference type="PROSITE" id="PS50086">
    <property type="entry name" value="TBC_RABGAP"/>
    <property type="match status" value="1"/>
</dbReference>
<feature type="region of interest" description="Disordered" evidence="1">
    <location>
        <begin position="1"/>
        <end position="30"/>
    </location>
</feature>
<feature type="region of interest" description="Disordered" evidence="1">
    <location>
        <begin position="749"/>
        <end position="782"/>
    </location>
</feature>
<dbReference type="PANTHER" id="PTHR13297:SF5">
    <property type="entry name" value="TBC1 DOMAIN FAMILY MEMBER 23"/>
    <property type="match status" value="1"/>
</dbReference>